<sequence length="179" mass="19886">MSTVTITEPITGRFGSDQVFCKSCACRSCRLISDFEIQTWAFIPQSNIHLCVGTPVDATDSVITKEEFQALDFAALEAAATEGWKKMLQSYESSPGVMREFCAKCGATIFWHDKSWPDLIEVSIGLLDAPEGVRAETWLDWWKGRVSFAEEAGNRRQGEVAKRAVGLIQGLEHGLKEVH</sequence>
<feature type="domain" description="CENP-V/GFA" evidence="4">
    <location>
        <begin position="81"/>
        <end position="137"/>
    </location>
</feature>
<evidence type="ECO:0000256" key="2">
    <source>
        <dbReference type="ARBA" id="ARBA00022723"/>
    </source>
</evidence>
<dbReference type="Pfam" id="PF04828">
    <property type="entry name" value="GFA"/>
    <property type="match status" value="1"/>
</dbReference>
<comment type="similarity">
    <text evidence="1">Belongs to the Gfa family.</text>
</comment>
<protein>
    <recommendedName>
        <fullName evidence="4">CENP-V/GFA domain-containing protein</fullName>
    </recommendedName>
</protein>
<evidence type="ECO:0000313" key="6">
    <source>
        <dbReference type="Proteomes" id="UP001446871"/>
    </source>
</evidence>
<evidence type="ECO:0000256" key="1">
    <source>
        <dbReference type="ARBA" id="ARBA00005495"/>
    </source>
</evidence>
<keyword evidence="2" id="KW-0479">Metal-binding</keyword>
<keyword evidence="6" id="KW-1185">Reference proteome</keyword>
<dbReference type="SUPFAM" id="SSF51316">
    <property type="entry name" value="Mss4-like"/>
    <property type="match status" value="1"/>
</dbReference>
<proteinExistence type="inferred from homology"/>
<name>A0ABR1V0I9_9PEZI</name>
<gene>
    <name evidence="5" type="ORF">PG996_008225</name>
</gene>
<reference evidence="5 6" key="1">
    <citation type="submission" date="2023-01" db="EMBL/GenBank/DDBJ databases">
        <title>Analysis of 21 Apiospora genomes using comparative genomics revels a genus with tremendous synthesis potential of carbohydrate active enzymes and secondary metabolites.</title>
        <authorList>
            <person name="Sorensen T."/>
        </authorList>
    </citation>
    <scope>NUCLEOTIDE SEQUENCE [LARGE SCALE GENOMIC DNA]</scope>
    <source>
        <strain evidence="5 6">CBS 83171</strain>
    </source>
</reference>
<dbReference type="EMBL" id="JAQQWM010000005">
    <property type="protein sequence ID" value="KAK8063573.1"/>
    <property type="molecule type" value="Genomic_DNA"/>
</dbReference>
<evidence type="ECO:0000259" key="4">
    <source>
        <dbReference type="Pfam" id="PF04828"/>
    </source>
</evidence>
<keyword evidence="3" id="KW-0862">Zinc</keyword>
<evidence type="ECO:0000256" key="3">
    <source>
        <dbReference type="ARBA" id="ARBA00022833"/>
    </source>
</evidence>
<dbReference type="Proteomes" id="UP001446871">
    <property type="component" value="Unassembled WGS sequence"/>
</dbReference>
<dbReference type="InterPro" id="IPR011057">
    <property type="entry name" value="Mss4-like_sf"/>
</dbReference>
<organism evidence="5 6">
    <name type="scientific">Apiospora saccharicola</name>
    <dbReference type="NCBI Taxonomy" id="335842"/>
    <lineage>
        <taxon>Eukaryota</taxon>
        <taxon>Fungi</taxon>
        <taxon>Dikarya</taxon>
        <taxon>Ascomycota</taxon>
        <taxon>Pezizomycotina</taxon>
        <taxon>Sordariomycetes</taxon>
        <taxon>Xylariomycetidae</taxon>
        <taxon>Amphisphaeriales</taxon>
        <taxon>Apiosporaceae</taxon>
        <taxon>Apiospora</taxon>
    </lineage>
</organism>
<comment type="caution">
    <text evidence="5">The sequence shown here is derived from an EMBL/GenBank/DDBJ whole genome shotgun (WGS) entry which is preliminary data.</text>
</comment>
<accession>A0ABR1V0I9</accession>
<evidence type="ECO:0000313" key="5">
    <source>
        <dbReference type="EMBL" id="KAK8063573.1"/>
    </source>
</evidence>
<dbReference type="InterPro" id="IPR006913">
    <property type="entry name" value="CENP-V/GFA"/>
</dbReference>
<dbReference type="Gene3D" id="3.90.1590.10">
    <property type="entry name" value="glutathione-dependent formaldehyde- activating enzyme (gfa)"/>
    <property type="match status" value="1"/>
</dbReference>